<feature type="compositionally biased region" description="Polar residues" evidence="1">
    <location>
        <begin position="383"/>
        <end position="392"/>
    </location>
</feature>
<dbReference type="Proteomes" id="UP001515480">
    <property type="component" value="Unassembled WGS sequence"/>
</dbReference>
<gene>
    <name evidence="3" type="ORF">AB1Y20_003265</name>
</gene>
<dbReference type="Pfam" id="PF03407">
    <property type="entry name" value="Nucleotid_trans"/>
    <property type="match status" value="1"/>
</dbReference>
<dbReference type="GO" id="GO:0012505">
    <property type="term" value="C:endomembrane system"/>
    <property type="evidence" value="ECO:0007669"/>
    <property type="project" value="TreeGrafter"/>
</dbReference>
<dbReference type="EMBL" id="JBGBPQ010000010">
    <property type="protein sequence ID" value="KAL1518996.1"/>
    <property type="molecule type" value="Genomic_DNA"/>
</dbReference>
<evidence type="ECO:0000256" key="1">
    <source>
        <dbReference type="SAM" id="MobiDB-lite"/>
    </source>
</evidence>
<organism evidence="3 4">
    <name type="scientific">Prymnesium parvum</name>
    <name type="common">Toxic golden alga</name>
    <dbReference type="NCBI Taxonomy" id="97485"/>
    <lineage>
        <taxon>Eukaryota</taxon>
        <taxon>Haptista</taxon>
        <taxon>Haptophyta</taxon>
        <taxon>Prymnesiophyceae</taxon>
        <taxon>Prymnesiales</taxon>
        <taxon>Prymnesiaceae</taxon>
        <taxon>Prymnesium</taxon>
    </lineage>
</organism>
<proteinExistence type="predicted"/>
<name>A0AB34JBN7_PRYPA</name>
<evidence type="ECO:0000259" key="2">
    <source>
        <dbReference type="Pfam" id="PF03407"/>
    </source>
</evidence>
<dbReference type="PANTHER" id="PTHR36362">
    <property type="entry name" value="DNA-DIRECTED RNA POLYMERASE SUBUNIT BETA"/>
    <property type="match status" value="1"/>
</dbReference>
<protein>
    <recommendedName>
        <fullName evidence="2">Nucleotide-diphospho-sugar transferase domain-containing protein</fullName>
    </recommendedName>
</protein>
<comment type="caution">
    <text evidence="3">The sequence shown here is derived from an EMBL/GenBank/DDBJ whole genome shotgun (WGS) entry which is preliminary data.</text>
</comment>
<feature type="domain" description="Nucleotide-diphospho-sugar transferase" evidence="2">
    <location>
        <begin position="522"/>
        <end position="639"/>
    </location>
</feature>
<evidence type="ECO:0000313" key="3">
    <source>
        <dbReference type="EMBL" id="KAL1518996.1"/>
    </source>
</evidence>
<dbReference type="AlphaFoldDB" id="A0AB34JBN7"/>
<feature type="region of interest" description="Disordered" evidence="1">
    <location>
        <begin position="377"/>
        <end position="404"/>
    </location>
</feature>
<dbReference type="PANTHER" id="PTHR36362:SF1">
    <property type="entry name" value="DNA-DIRECTED RNA POLYMERASE SUBUNIT BETA"/>
    <property type="match status" value="1"/>
</dbReference>
<evidence type="ECO:0000313" key="4">
    <source>
        <dbReference type="Proteomes" id="UP001515480"/>
    </source>
</evidence>
<dbReference type="InterPro" id="IPR005069">
    <property type="entry name" value="Nucl-diP-sugar_transferase"/>
</dbReference>
<feature type="compositionally biased region" description="Basic and acidic residues" evidence="1">
    <location>
        <begin position="393"/>
        <end position="404"/>
    </location>
</feature>
<keyword evidence="4" id="KW-1185">Reference proteome</keyword>
<reference evidence="3 4" key="1">
    <citation type="journal article" date="2024" name="Science">
        <title>Giant polyketide synthase enzymes in the biosynthesis of giant marine polyether toxins.</title>
        <authorList>
            <person name="Fallon T.R."/>
            <person name="Shende V.V."/>
            <person name="Wierzbicki I.H."/>
            <person name="Pendleton A.L."/>
            <person name="Watervoot N.F."/>
            <person name="Auber R.P."/>
            <person name="Gonzalez D.J."/>
            <person name="Wisecaver J.H."/>
            <person name="Moore B.S."/>
        </authorList>
    </citation>
    <scope>NUCLEOTIDE SEQUENCE [LARGE SCALE GENOMIC DNA]</scope>
    <source>
        <strain evidence="3 4">12B1</strain>
    </source>
</reference>
<dbReference type="InterPro" id="IPR029063">
    <property type="entry name" value="SAM-dependent_MTases_sf"/>
</dbReference>
<sequence>MLAIVQSSLAVSAQLSSQSEARGYVCAAGTPPWQDSDMLAELDAFLAVYRLQRSVFGSRRDNEGINVGGNGLFHSLALWFLVRRLQPSAVVESGVFKGATSWMLQHAHSWEKPFTVVQIDPSPPPVRAAPVQSAHQSNVRVVKLRASNFTDFAQERHVDWRRLGVDPSASLVLFDDHQDQMVRLEQAQARGFSHIVFDDNYLPGTGDAFSIKDACDGGSIYGGAGADGSREGGRLRQAFMGPPRQGGMQWRCTNFKARCELLEPERFSAERRKLLAIASVIWEAPPLVSLGDAVYESVRGYMRQRLYEGPAIWTKGHSALALAATKPALLDTAQLQTRVQRALQMTPPYAKALVHTEVARYLHMVYVQARPPIADRNIAPPVQRSQSIGNDNTDTHEASKKEHSGWPALPKLSMLLRKAAKAASPDGTVMVIYSNTGFSILLRNVLCSLRRYSLLQRSLVLAHDPVLCTALDPAQGSTDLLESTFTKAFVPCFALPAPNASDAKSGRTSRSNTMLMRERKGVYTPTGAAYWGTDMYRHVVASKLRAFTSVVEAGYSMVAIDADVVFLADPRPLIARLAAAFDQVAFMNDGRKPSTTRTPTCGGHRDMNSVMVNTGFFYARATENVRKVMSRALEILDRGHSALDGTDQACLPG</sequence>
<accession>A0AB34JBN7</accession>
<dbReference type="Gene3D" id="3.40.50.150">
    <property type="entry name" value="Vaccinia Virus protein VP39"/>
    <property type="match status" value="1"/>
</dbReference>